<dbReference type="OrthoDB" id="9808190at2"/>
<dbReference type="InterPro" id="IPR016990">
    <property type="entry name" value="UCP032162_TM"/>
</dbReference>
<keyword evidence="1" id="KW-1133">Transmembrane helix</keyword>
<dbReference type="AlphaFoldDB" id="A0A4V1RJ02"/>
<keyword evidence="3" id="KW-1185">Reference proteome</keyword>
<reference evidence="2 3" key="2">
    <citation type="submission" date="2019-02" db="EMBL/GenBank/DDBJ databases">
        <title>'Lichenibacterium ramalinii' gen. nov. sp. nov., 'Lichenibacterium minor' gen. nov. sp. nov.</title>
        <authorList>
            <person name="Pankratov T."/>
        </authorList>
    </citation>
    <scope>NUCLEOTIDE SEQUENCE [LARGE SCALE GENOMIC DNA]</scope>
    <source>
        <strain evidence="2 3">RmlP001</strain>
    </source>
</reference>
<evidence type="ECO:0000256" key="1">
    <source>
        <dbReference type="SAM" id="Phobius"/>
    </source>
</evidence>
<evidence type="ECO:0000313" key="3">
    <source>
        <dbReference type="Proteomes" id="UP000289411"/>
    </source>
</evidence>
<dbReference type="EMBL" id="QYBC01000004">
    <property type="protein sequence ID" value="RYB06421.1"/>
    <property type="molecule type" value="Genomic_DNA"/>
</dbReference>
<proteinExistence type="predicted"/>
<evidence type="ECO:0000313" key="2">
    <source>
        <dbReference type="EMBL" id="RYB06421.1"/>
    </source>
</evidence>
<sequence>MGGRIMSEADPVDPVLFATRLHPHRSLTQRQFRWLLTGVAAVSTVATLPFVLMGAWPVAGFMGLDVLAVYVAFKASFRSARAYEDVEVTSIQLTLAKVNPRGLRAEWRFNPSWVRLERQQHEEFGTQRLDLVARADRIEVASFLGPDAKGRFADDLGRALAEARRGYRYN</sequence>
<protein>
    <submittedName>
        <fullName evidence="2">DUF2244 domain-containing protein</fullName>
    </submittedName>
</protein>
<accession>A0A4V1RJ02</accession>
<dbReference type="PIRSF" id="PIRSF032162">
    <property type="entry name" value="UCP032162_imp"/>
    <property type="match status" value="1"/>
</dbReference>
<reference evidence="2 3" key="1">
    <citation type="submission" date="2018-09" db="EMBL/GenBank/DDBJ databases">
        <authorList>
            <person name="Grouzdev D.S."/>
            <person name="Krutkina M.S."/>
        </authorList>
    </citation>
    <scope>NUCLEOTIDE SEQUENCE [LARGE SCALE GENOMIC DNA]</scope>
    <source>
        <strain evidence="2 3">RmlP001</strain>
    </source>
</reference>
<feature type="transmembrane region" description="Helical" evidence="1">
    <location>
        <begin position="32"/>
        <end position="50"/>
    </location>
</feature>
<dbReference type="InterPro" id="IPR019253">
    <property type="entry name" value="DUF2244_TM"/>
</dbReference>
<dbReference type="Pfam" id="PF10003">
    <property type="entry name" value="DUF2244"/>
    <property type="match status" value="1"/>
</dbReference>
<gene>
    <name evidence="2" type="ORF">D3272_06665</name>
</gene>
<keyword evidence="1" id="KW-0472">Membrane</keyword>
<keyword evidence="1" id="KW-0812">Transmembrane</keyword>
<comment type="caution">
    <text evidence="2">The sequence shown here is derived from an EMBL/GenBank/DDBJ whole genome shotgun (WGS) entry which is preliminary data.</text>
</comment>
<name>A0A4V1RJ02_9HYPH</name>
<dbReference type="Proteomes" id="UP000289411">
    <property type="component" value="Unassembled WGS sequence"/>
</dbReference>
<organism evidence="2 3">
    <name type="scientific">Lichenibacterium ramalinae</name>
    <dbReference type="NCBI Taxonomy" id="2316527"/>
    <lineage>
        <taxon>Bacteria</taxon>
        <taxon>Pseudomonadati</taxon>
        <taxon>Pseudomonadota</taxon>
        <taxon>Alphaproteobacteria</taxon>
        <taxon>Hyphomicrobiales</taxon>
        <taxon>Lichenihabitantaceae</taxon>
        <taxon>Lichenibacterium</taxon>
    </lineage>
</organism>